<evidence type="ECO:0000256" key="4">
    <source>
        <dbReference type="ARBA" id="ARBA00008233"/>
    </source>
</evidence>
<accession>A0A8B8DH29</accession>
<evidence type="ECO:0000259" key="14">
    <source>
        <dbReference type="Pfam" id="PF16026"/>
    </source>
</evidence>
<evidence type="ECO:0000256" key="3">
    <source>
        <dbReference type="ARBA" id="ARBA00004496"/>
    </source>
</evidence>
<dbReference type="GO" id="GO:0005759">
    <property type="term" value="C:mitochondrial matrix"/>
    <property type="evidence" value="ECO:0007669"/>
    <property type="project" value="UniProtKB-SubCell"/>
</dbReference>
<keyword evidence="11" id="KW-0472">Membrane</keyword>
<evidence type="ECO:0000313" key="16">
    <source>
        <dbReference type="RefSeq" id="XP_022326874.1"/>
    </source>
</evidence>
<comment type="subcellular location">
    <subcellularLocation>
        <location evidence="3">Cytoplasm</location>
    </subcellularLocation>
    <subcellularLocation>
        <location evidence="2">Mitochondrion matrix</location>
    </subcellularLocation>
    <subcellularLocation>
        <location evidence="1">Mitochondrion outer membrane</location>
    </subcellularLocation>
</comment>
<dbReference type="InterPro" id="IPR031981">
    <property type="entry name" value="MIEAP_C"/>
</dbReference>
<dbReference type="GO" id="GO:0035694">
    <property type="term" value="P:mitochondrial protein catabolic process"/>
    <property type="evidence" value="ECO:0007669"/>
    <property type="project" value="InterPro"/>
</dbReference>
<dbReference type="RefSeq" id="XP_022326874.1">
    <property type="nucleotide sequence ID" value="XM_022471166.1"/>
</dbReference>
<dbReference type="GO" id="GO:0035695">
    <property type="term" value="P:mitophagy by internal vacuole formation"/>
    <property type="evidence" value="ECO:0007669"/>
    <property type="project" value="TreeGrafter"/>
</dbReference>
<organism evidence="15 16">
    <name type="scientific">Crassostrea virginica</name>
    <name type="common">Eastern oyster</name>
    <dbReference type="NCBI Taxonomy" id="6565"/>
    <lineage>
        <taxon>Eukaryota</taxon>
        <taxon>Metazoa</taxon>
        <taxon>Spiralia</taxon>
        <taxon>Lophotrochozoa</taxon>
        <taxon>Mollusca</taxon>
        <taxon>Bivalvia</taxon>
        <taxon>Autobranchia</taxon>
        <taxon>Pteriomorphia</taxon>
        <taxon>Ostreida</taxon>
        <taxon>Ostreoidea</taxon>
        <taxon>Ostreidae</taxon>
        <taxon>Crassostrea</taxon>
    </lineage>
</organism>
<evidence type="ECO:0000256" key="10">
    <source>
        <dbReference type="ARBA" id="ARBA00023128"/>
    </source>
</evidence>
<keyword evidence="15" id="KW-1185">Reference proteome</keyword>
<dbReference type="KEGG" id="cvn:111126480"/>
<keyword evidence="7" id="KW-1000">Mitochondrion outer membrane</keyword>
<dbReference type="GeneID" id="111126480"/>
<dbReference type="OrthoDB" id="6148910at2759"/>
<evidence type="ECO:0000256" key="8">
    <source>
        <dbReference type="ARBA" id="ARBA00023054"/>
    </source>
</evidence>
<sequence length="268" mass="30927">MADIHVNNLVFHMSKIQAELDETKRKLKQEKEEKERVLTRLSTIAGSKLTHNNPGIADLSDKNRPQKLGEYFSELYDNEWTEAVSGLTEGHGEEAAIQLLRDVLKCIAIKTKEWASKQYKSLQEALFQRDLRESEAGGFVMIYKKITELQKEVAKLSIANAKRWLKEDEEFRATYKDVLSFGEPYIDRSVELCWTMQIQDPPMHLEFDSSADIDKSVFRLFTRNGNTLDFVVWPALMLHENGPLVHKGVVQPLPKKKEDFTKVKDKKT</sequence>
<proteinExistence type="inferred from homology"/>
<evidence type="ECO:0000256" key="1">
    <source>
        <dbReference type="ARBA" id="ARBA00004294"/>
    </source>
</evidence>
<name>A0A8B8DH29_CRAVI</name>
<evidence type="ECO:0000313" key="15">
    <source>
        <dbReference type="Proteomes" id="UP000694844"/>
    </source>
</evidence>
<dbReference type="GO" id="GO:0008289">
    <property type="term" value="F:lipid binding"/>
    <property type="evidence" value="ECO:0007669"/>
    <property type="project" value="UniProtKB-KW"/>
</dbReference>
<evidence type="ECO:0000256" key="2">
    <source>
        <dbReference type="ARBA" id="ARBA00004305"/>
    </source>
</evidence>
<evidence type="ECO:0000256" key="9">
    <source>
        <dbReference type="ARBA" id="ARBA00023121"/>
    </source>
</evidence>
<evidence type="ECO:0000256" key="13">
    <source>
        <dbReference type="SAM" id="Coils"/>
    </source>
</evidence>
<comment type="similarity">
    <text evidence="4">Belongs to the MIEAP family.</text>
</comment>
<keyword evidence="9" id="KW-0446">Lipid-binding</keyword>
<evidence type="ECO:0000256" key="6">
    <source>
        <dbReference type="ARBA" id="ARBA00022490"/>
    </source>
</evidence>
<dbReference type="GO" id="GO:0005741">
    <property type="term" value="C:mitochondrial outer membrane"/>
    <property type="evidence" value="ECO:0007669"/>
    <property type="project" value="UniProtKB-SubCell"/>
</dbReference>
<dbReference type="AlphaFoldDB" id="A0A8B8DH29"/>
<dbReference type="InterPro" id="IPR026169">
    <property type="entry name" value="MIEAP"/>
</dbReference>
<evidence type="ECO:0000256" key="5">
    <source>
        <dbReference type="ARBA" id="ARBA00019863"/>
    </source>
</evidence>
<dbReference type="Pfam" id="PF16026">
    <property type="entry name" value="MIEAP"/>
    <property type="match status" value="1"/>
</dbReference>
<evidence type="ECO:0000256" key="12">
    <source>
        <dbReference type="ARBA" id="ARBA00032687"/>
    </source>
</evidence>
<keyword evidence="8 13" id="KW-0175">Coiled coil</keyword>
<gene>
    <name evidence="16" type="primary">LOC111126480</name>
</gene>
<evidence type="ECO:0000256" key="11">
    <source>
        <dbReference type="ARBA" id="ARBA00023136"/>
    </source>
</evidence>
<keyword evidence="10" id="KW-0496">Mitochondrion</keyword>
<dbReference type="Proteomes" id="UP000694844">
    <property type="component" value="Chromosome 3"/>
</dbReference>
<dbReference type="PANTHER" id="PTHR21771">
    <property type="entry name" value="MITOCHONDRIA-EATING PROTEIN-RELATED"/>
    <property type="match status" value="1"/>
</dbReference>
<feature type="domain" description="Mitochondria-eating protein C-terminal" evidence="14">
    <location>
        <begin position="64"/>
        <end position="251"/>
    </location>
</feature>
<reference evidence="16" key="1">
    <citation type="submission" date="2025-08" db="UniProtKB">
        <authorList>
            <consortium name="RefSeq"/>
        </authorList>
    </citation>
    <scope>IDENTIFICATION</scope>
    <source>
        <tissue evidence="16">Whole sample</tissue>
    </source>
</reference>
<protein>
    <recommendedName>
        <fullName evidence="5">Mitochondria-eating protein</fullName>
    </recommendedName>
    <alternativeName>
        <fullName evidence="12">Spermatogenesis-associated protein 18</fullName>
    </alternativeName>
</protein>
<keyword evidence="6" id="KW-0963">Cytoplasm</keyword>
<evidence type="ECO:0000256" key="7">
    <source>
        <dbReference type="ARBA" id="ARBA00022787"/>
    </source>
</evidence>
<feature type="coiled-coil region" evidence="13">
    <location>
        <begin position="13"/>
        <end position="44"/>
    </location>
</feature>